<feature type="non-terminal residue" evidence="4">
    <location>
        <position position="1"/>
    </location>
</feature>
<dbReference type="InterPro" id="IPR047122">
    <property type="entry name" value="Trans-enoyl_RdTase-like"/>
</dbReference>
<dbReference type="InterPro" id="IPR013154">
    <property type="entry name" value="ADH-like_N"/>
</dbReference>
<dbReference type="Gene3D" id="3.40.50.720">
    <property type="entry name" value="NAD(P)-binding Rossmann-like Domain"/>
    <property type="match status" value="1"/>
</dbReference>
<feature type="non-terminal residue" evidence="4">
    <location>
        <position position="248"/>
    </location>
</feature>
<dbReference type="EMBL" id="NCSJ02000211">
    <property type="protein sequence ID" value="RFU27333.1"/>
    <property type="molecule type" value="Genomic_DNA"/>
</dbReference>
<dbReference type="GO" id="GO:0016651">
    <property type="term" value="F:oxidoreductase activity, acting on NAD(P)H"/>
    <property type="evidence" value="ECO:0007669"/>
    <property type="project" value="InterPro"/>
</dbReference>
<organism evidence="4 5">
    <name type="scientific">Scytalidium lignicola</name>
    <name type="common">Hyphomycete</name>
    <dbReference type="NCBI Taxonomy" id="5539"/>
    <lineage>
        <taxon>Eukaryota</taxon>
        <taxon>Fungi</taxon>
        <taxon>Dikarya</taxon>
        <taxon>Ascomycota</taxon>
        <taxon>Pezizomycotina</taxon>
        <taxon>Leotiomycetes</taxon>
        <taxon>Leotiomycetes incertae sedis</taxon>
        <taxon>Scytalidium</taxon>
    </lineage>
</organism>
<keyword evidence="2" id="KW-0560">Oxidoreductase</keyword>
<dbReference type="InterPro" id="IPR013149">
    <property type="entry name" value="ADH-like_C"/>
</dbReference>
<dbReference type="PANTHER" id="PTHR45348">
    <property type="entry name" value="HYPOTHETICAL OXIDOREDUCTASE (EUROFUNG)"/>
    <property type="match status" value="1"/>
</dbReference>
<reference evidence="4 5" key="1">
    <citation type="submission" date="2018-05" db="EMBL/GenBank/DDBJ databases">
        <title>Draft genome sequence of Scytalidium lignicola DSM 105466, a ubiquitous saprotrophic fungus.</title>
        <authorList>
            <person name="Buettner E."/>
            <person name="Gebauer A.M."/>
            <person name="Hofrichter M."/>
            <person name="Liers C."/>
            <person name="Kellner H."/>
        </authorList>
    </citation>
    <scope>NUCLEOTIDE SEQUENCE [LARGE SCALE GENOMIC DNA]</scope>
    <source>
        <strain evidence="4 5">DSM 105466</strain>
    </source>
</reference>
<name>A0A3E2H2U5_SCYLI</name>
<gene>
    <name evidence="4" type="ORF">B7463_g8991</name>
</gene>
<feature type="domain" description="Enoyl reductase (ER)" evidence="3">
    <location>
        <begin position="10"/>
        <end position="247"/>
    </location>
</feature>
<dbReference type="SMART" id="SM00829">
    <property type="entry name" value="PKS_ER"/>
    <property type="match status" value="1"/>
</dbReference>
<dbReference type="SUPFAM" id="SSF50129">
    <property type="entry name" value="GroES-like"/>
    <property type="match status" value="1"/>
</dbReference>
<evidence type="ECO:0000313" key="5">
    <source>
        <dbReference type="Proteomes" id="UP000258309"/>
    </source>
</evidence>
<dbReference type="AlphaFoldDB" id="A0A3E2H2U5"/>
<protein>
    <recommendedName>
        <fullName evidence="3">Enoyl reductase (ER) domain-containing protein</fullName>
    </recommendedName>
</protein>
<dbReference type="STRING" id="5539.A0A3E2H2U5"/>
<dbReference type="SUPFAM" id="SSF51735">
    <property type="entry name" value="NAD(P)-binding Rossmann-fold domains"/>
    <property type="match status" value="1"/>
</dbReference>
<evidence type="ECO:0000256" key="1">
    <source>
        <dbReference type="ARBA" id="ARBA00008072"/>
    </source>
</evidence>
<dbReference type="Pfam" id="PF00107">
    <property type="entry name" value="ADH_zinc_N"/>
    <property type="match status" value="1"/>
</dbReference>
<dbReference type="InterPro" id="IPR011032">
    <property type="entry name" value="GroES-like_sf"/>
</dbReference>
<dbReference type="Gene3D" id="3.90.180.10">
    <property type="entry name" value="Medium-chain alcohol dehydrogenases, catalytic domain"/>
    <property type="match status" value="1"/>
</dbReference>
<keyword evidence="5" id="KW-1185">Reference proteome</keyword>
<evidence type="ECO:0000256" key="2">
    <source>
        <dbReference type="ARBA" id="ARBA00023002"/>
    </source>
</evidence>
<dbReference type="InterPro" id="IPR036291">
    <property type="entry name" value="NAD(P)-bd_dom_sf"/>
</dbReference>
<proteinExistence type="inferred from homology"/>
<sequence length="248" mass="26576">MTTQKAVVLYDLKDARVVDNRLIPKLRDGYVLLKTIAVALNPADWKHVDMDLAAPGCLLGCDCAGIVEEIGTGVTKPLKKGDIVGAFTHGGNKLQPENGVFAEYIVVKGDLVLRKPAGLGSDEMSTLPVALYTVGQGMYQAMKLPMPTKPSKERESILIYGGSTSTGTVAIQFAKLSGLTPITTCSPHNFDIVKRAGAAAAFNYQDPDCAKKIREYTNNRLMYAFDTISTPESARICADALSTTTGTK</sequence>
<accession>A0A3E2H2U5</accession>
<dbReference type="OrthoDB" id="48317at2759"/>
<dbReference type="PANTHER" id="PTHR45348:SF2">
    <property type="entry name" value="ZINC-TYPE ALCOHOL DEHYDROGENASE-LIKE PROTEIN C2E1P3.01"/>
    <property type="match status" value="1"/>
</dbReference>
<dbReference type="InterPro" id="IPR020843">
    <property type="entry name" value="ER"/>
</dbReference>
<evidence type="ECO:0000259" key="3">
    <source>
        <dbReference type="SMART" id="SM00829"/>
    </source>
</evidence>
<dbReference type="Proteomes" id="UP000258309">
    <property type="component" value="Unassembled WGS sequence"/>
</dbReference>
<comment type="caution">
    <text evidence="4">The sequence shown here is derived from an EMBL/GenBank/DDBJ whole genome shotgun (WGS) entry which is preliminary data.</text>
</comment>
<evidence type="ECO:0000313" key="4">
    <source>
        <dbReference type="EMBL" id="RFU27333.1"/>
    </source>
</evidence>
<dbReference type="CDD" id="cd08249">
    <property type="entry name" value="enoyl_reductase_like"/>
    <property type="match status" value="1"/>
</dbReference>
<dbReference type="Pfam" id="PF08240">
    <property type="entry name" value="ADH_N"/>
    <property type="match status" value="1"/>
</dbReference>
<dbReference type="OMA" id="CEACISS"/>
<comment type="similarity">
    <text evidence="1">Belongs to the zinc-containing alcohol dehydrogenase family.</text>
</comment>